<gene>
    <name evidence="1" type="ordered locus">CHU_0435</name>
</gene>
<reference evidence="1 2" key="1">
    <citation type="journal article" date="2007" name="Appl. Environ. Microbiol.">
        <title>Genome sequence of the cellulolytic gliding bacterium Cytophaga hutchinsonii.</title>
        <authorList>
            <person name="Xie G."/>
            <person name="Bruce D.C."/>
            <person name="Challacombe J.F."/>
            <person name="Chertkov O."/>
            <person name="Detter J.C."/>
            <person name="Gilna P."/>
            <person name="Han C.S."/>
            <person name="Lucas S."/>
            <person name="Misra M."/>
            <person name="Myers G.L."/>
            <person name="Richardson P."/>
            <person name="Tapia R."/>
            <person name="Thayer N."/>
            <person name="Thompson L.S."/>
            <person name="Brettin T.S."/>
            <person name="Henrissat B."/>
            <person name="Wilson D.B."/>
            <person name="McBride M.J."/>
        </authorList>
    </citation>
    <scope>NUCLEOTIDE SEQUENCE [LARGE SCALE GENOMIC DNA]</scope>
    <source>
        <strain evidence="2">ATCC 33406 / DSM 1761 / CIP 103989 / NBRC 15051 / NCIMB 9469 / D465</strain>
    </source>
</reference>
<dbReference type="AlphaFoldDB" id="A0A6N4SN73"/>
<name>A0A6N4SN73_CYTH3</name>
<dbReference type="Proteomes" id="UP000001822">
    <property type="component" value="Chromosome"/>
</dbReference>
<dbReference type="KEGG" id="chu:CHU_0435"/>
<proteinExistence type="predicted"/>
<evidence type="ECO:0000313" key="2">
    <source>
        <dbReference type="Proteomes" id="UP000001822"/>
    </source>
</evidence>
<protein>
    <submittedName>
        <fullName evidence="1">Uncharacterized protein</fullName>
    </submittedName>
</protein>
<dbReference type="EMBL" id="CP000383">
    <property type="protein sequence ID" value="ABG57724.1"/>
    <property type="molecule type" value="Genomic_DNA"/>
</dbReference>
<organism evidence="1 2">
    <name type="scientific">Cytophaga hutchinsonii (strain ATCC 33406 / DSM 1761 / CIP 103989 / NBRC 15051 / NCIMB 9469 / D465)</name>
    <dbReference type="NCBI Taxonomy" id="269798"/>
    <lineage>
        <taxon>Bacteria</taxon>
        <taxon>Pseudomonadati</taxon>
        <taxon>Bacteroidota</taxon>
        <taxon>Cytophagia</taxon>
        <taxon>Cytophagales</taxon>
        <taxon>Cytophagaceae</taxon>
        <taxon>Cytophaga</taxon>
    </lineage>
</organism>
<sequence>MQLNGFDILDGDCTRPDDTLRYVLMIRYTDRLIYSLFTRYQTSTQQLYLLRGISNTIWDIYFKNT</sequence>
<keyword evidence="2" id="KW-1185">Reference proteome</keyword>
<accession>A0A6N4SN73</accession>
<evidence type="ECO:0000313" key="1">
    <source>
        <dbReference type="EMBL" id="ABG57724.1"/>
    </source>
</evidence>